<dbReference type="GO" id="GO:0061770">
    <property type="term" value="F:translation elongation factor binding"/>
    <property type="evidence" value="ECO:0007669"/>
    <property type="project" value="EnsemblFungi"/>
</dbReference>
<accession>U1I1N8</accession>
<comment type="similarity">
    <text evidence="3">Belongs to the PBDC1 family.</text>
</comment>
<dbReference type="GO" id="GO:0005737">
    <property type="term" value="C:cytoplasm"/>
    <property type="evidence" value="ECO:0007669"/>
    <property type="project" value="UniProtKB-SubCell"/>
</dbReference>
<dbReference type="GO" id="GO:1990593">
    <property type="term" value="F:nascent polypeptide-associated complex binding"/>
    <property type="evidence" value="ECO:0007669"/>
    <property type="project" value="EnsemblFungi"/>
</dbReference>
<evidence type="ECO:0000256" key="3">
    <source>
        <dbReference type="ARBA" id="ARBA00061201"/>
    </source>
</evidence>
<dbReference type="EMBL" id="KE720649">
    <property type="protein sequence ID" value="ERF77170.1"/>
    <property type="molecule type" value="Genomic_DNA"/>
</dbReference>
<dbReference type="PANTHER" id="PTHR13410">
    <property type="entry name" value="PROTEIN PBDC1"/>
    <property type="match status" value="1"/>
</dbReference>
<dbReference type="PANTHER" id="PTHR13410:SF9">
    <property type="entry name" value="PROTEIN PBDC1"/>
    <property type="match status" value="1"/>
</dbReference>
<gene>
    <name evidence="6" type="ORF">EPUS_06450</name>
</gene>
<evidence type="ECO:0000256" key="2">
    <source>
        <dbReference type="ARBA" id="ARBA00022490"/>
    </source>
</evidence>
<evidence type="ECO:0000256" key="1">
    <source>
        <dbReference type="ARBA" id="ARBA00004496"/>
    </source>
</evidence>
<protein>
    <recommendedName>
        <fullName evidence="4">Protein PBDC1 homolog</fullName>
    </recommendedName>
</protein>
<dbReference type="AlphaFoldDB" id="U1I1N8"/>
<keyword evidence="2" id="KW-0963">Cytoplasm</keyword>
<dbReference type="InterPro" id="IPR008476">
    <property type="entry name" value="PBDC1_metazoa/fungi"/>
</dbReference>
<dbReference type="Pfam" id="PF04669">
    <property type="entry name" value="PBDC1"/>
    <property type="match status" value="1"/>
</dbReference>
<keyword evidence="7" id="KW-1185">Reference proteome</keyword>
<evidence type="ECO:0000313" key="6">
    <source>
        <dbReference type="EMBL" id="ERF77170.1"/>
    </source>
</evidence>
<organism evidence="6 7">
    <name type="scientific">Endocarpon pusillum (strain Z07020 / HMAS-L-300199)</name>
    <name type="common">Lichen-forming fungus</name>
    <dbReference type="NCBI Taxonomy" id="1263415"/>
    <lineage>
        <taxon>Eukaryota</taxon>
        <taxon>Fungi</taxon>
        <taxon>Dikarya</taxon>
        <taxon>Ascomycota</taxon>
        <taxon>Pezizomycotina</taxon>
        <taxon>Eurotiomycetes</taxon>
        <taxon>Chaetothyriomycetidae</taxon>
        <taxon>Verrucariales</taxon>
        <taxon>Verrucariaceae</taxon>
        <taxon>Endocarpon</taxon>
    </lineage>
</organism>
<dbReference type="InterPro" id="IPR023139">
    <property type="entry name" value="PBDC1-like_dom_sf"/>
</dbReference>
<dbReference type="GO" id="GO:0051083">
    <property type="term" value="P:'de novo' cotranslational protein folding"/>
    <property type="evidence" value="ECO:0007669"/>
    <property type="project" value="EnsemblFungi"/>
</dbReference>
<feature type="domain" description="Polysaccharide biosynthesis" evidence="5">
    <location>
        <begin position="22"/>
        <end position="151"/>
    </location>
</feature>
<dbReference type="GO" id="GO:0051787">
    <property type="term" value="F:misfolded protein binding"/>
    <property type="evidence" value="ECO:0007669"/>
    <property type="project" value="EnsemblFungi"/>
</dbReference>
<proteinExistence type="inferred from homology"/>
<evidence type="ECO:0000259" key="5">
    <source>
        <dbReference type="Pfam" id="PF04669"/>
    </source>
</evidence>
<dbReference type="FunFam" id="1.10.3560.10:FF:000001">
    <property type="entry name" value="Protein PBDC1 homolog"/>
    <property type="match status" value="1"/>
</dbReference>
<dbReference type="InterPro" id="IPR021148">
    <property type="entry name" value="Polysacc_synth_dom"/>
</dbReference>
<dbReference type="Proteomes" id="UP000019373">
    <property type="component" value="Unassembled WGS sequence"/>
</dbReference>
<evidence type="ECO:0000256" key="4">
    <source>
        <dbReference type="ARBA" id="ARBA00069779"/>
    </source>
</evidence>
<dbReference type="RefSeq" id="XP_007785465.1">
    <property type="nucleotide sequence ID" value="XM_007787275.1"/>
</dbReference>
<reference evidence="7" key="1">
    <citation type="journal article" date="2014" name="BMC Genomics">
        <title>Genome characteristics reveal the impact of lichenization on lichen-forming fungus Endocarpon pusillum Hedwig (Verrucariales, Ascomycota).</title>
        <authorList>
            <person name="Wang Y.-Y."/>
            <person name="Liu B."/>
            <person name="Zhang X.-Y."/>
            <person name="Zhou Q.-M."/>
            <person name="Zhang T."/>
            <person name="Li H."/>
            <person name="Yu Y.-F."/>
            <person name="Zhang X.-L."/>
            <person name="Hao X.-Y."/>
            <person name="Wang M."/>
            <person name="Wang L."/>
            <person name="Wei J.-C."/>
        </authorList>
    </citation>
    <scope>NUCLEOTIDE SEQUENCE [LARGE SCALE GENOMIC DNA]</scope>
    <source>
        <strain evidence="7">Z07020 / HMAS-L-300199</strain>
    </source>
</reference>
<dbReference type="Gene3D" id="1.10.3560.10">
    <property type="entry name" value="yst0336 like domain"/>
    <property type="match status" value="1"/>
</dbReference>
<dbReference type="HOGENOM" id="CLU_103791_1_0_1"/>
<dbReference type="GeneID" id="19241390"/>
<name>U1I1N8_ENDPU</name>
<comment type="subcellular location">
    <subcellularLocation>
        <location evidence="1">Cytoplasm</location>
    </subcellularLocation>
</comment>
<dbReference type="GO" id="GO:0043022">
    <property type="term" value="F:ribosome binding"/>
    <property type="evidence" value="ECO:0007669"/>
    <property type="project" value="EnsemblFungi"/>
</dbReference>
<evidence type="ECO:0000313" key="7">
    <source>
        <dbReference type="Proteomes" id="UP000019373"/>
    </source>
</evidence>
<dbReference type="OrthoDB" id="10248897at2759"/>
<dbReference type="OMA" id="IQFYAFE"/>
<dbReference type="eggNOG" id="KOG4093">
    <property type="taxonomic scope" value="Eukaryota"/>
</dbReference>
<dbReference type="GO" id="GO:0044183">
    <property type="term" value="F:protein folding chaperone"/>
    <property type="evidence" value="ECO:0007669"/>
    <property type="project" value="EnsemblFungi"/>
</dbReference>
<sequence length="164" mass="19448">MSLLGPEGARLDPEQAENFEDMEKQFAVKAVQHMMTYWAILEKMPGSKLRLTRMDDEILQHLHEAFPEFDPAETIDEDKMKSKEGKERWRNFVNVYEKGDKKIEDFNFGTMLRRNPKFEYGEKETMFAVRMQFYAIEIARNRAGLNDWIYELAHSEEKDKEEGV</sequence>